<evidence type="ECO:0000313" key="2">
    <source>
        <dbReference type="EMBL" id="ACN29062.1"/>
    </source>
</evidence>
<dbReference type="GeneID" id="100382445"/>
<dbReference type="KEGG" id="zma:100382445"/>
<proteinExistence type="evidence at transcript level"/>
<evidence type="ECO:0000256" key="1">
    <source>
        <dbReference type="SAM" id="MobiDB-lite"/>
    </source>
</evidence>
<sequence>MLTFIVESSDLSSSAPSPTSPARSRLQLKVVVVPRVSKKSQESGEDEASSAIFPKHSTNCLNRKIATDLADSCQLWKR</sequence>
<organism evidence="2">
    <name type="scientific">Zea mays</name>
    <name type="common">Maize</name>
    <dbReference type="NCBI Taxonomy" id="4577"/>
    <lineage>
        <taxon>Eukaryota</taxon>
        <taxon>Viridiplantae</taxon>
        <taxon>Streptophyta</taxon>
        <taxon>Embryophyta</taxon>
        <taxon>Tracheophyta</taxon>
        <taxon>Spermatophyta</taxon>
        <taxon>Magnoliopsida</taxon>
        <taxon>Liliopsida</taxon>
        <taxon>Poales</taxon>
        <taxon>Poaceae</taxon>
        <taxon>PACMAD clade</taxon>
        <taxon>Panicoideae</taxon>
        <taxon>Andropogonodae</taxon>
        <taxon>Andropogoneae</taxon>
        <taxon>Tripsacinae</taxon>
        <taxon>Zea</taxon>
    </lineage>
</organism>
<dbReference type="RefSeq" id="NP_001351715.1">
    <property type="nucleotide sequence ID" value="NM_001364786.1"/>
</dbReference>
<feature type="region of interest" description="Disordered" evidence="1">
    <location>
        <begin position="1"/>
        <end position="23"/>
    </location>
</feature>
<dbReference type="AlphaFoldDB" id="C0P7U6"/>
<protein>
    <submittedName>
        <fullName evidence="2">Uncharacterized protein</fullName>
    </submittedName>
</protein>
<accession>C0P7U6</accession>
<dbReference type="EMBL" id="BT064365">
    <property type="protein sequence ID" value="ACN29062.1"/>
    <property type="molecule type" value="mRNA"/>
</dbReference>
<name>C0P7U6_MAIZE</name>
<feature type="compositionally biased region" description="Low complexity" evidence="1">
    <location>
        <begin position="8"/>
        <end position="23"/>
    </location>
</feature>
<reference evidence="2" key="1">
    <citation type="journal article" date="2009" name="PLoS Genet.">
        <title>Sequencing, mapping, and analysis of 27,455 maize full-length cDNAs.</title>
        <authorList>
            <person name="Soderlund C."/>
            <person name="Descour A."/>
            <person name="Kudrna D."/>
            <person name="Bomhoff M."/>
            <person name="Boyd L."/>
            <person name="Currie J."/>
            <person name="Angelova A."/>
            <person name="Collura K."/>
            <person name="Wissotski M."/>
            <person name="Ashley E."/>
            <person name="Morrow D."/>
            <person name="Fernandes J."/>
            <person name="Walbot V."/>
            <person name="Yu Y."/>
        </authorList>
    </citation>
    <scope>NUCLEOTIDE SEQUENCE</scope>
    <source>
        <strain evidence="2">B73</strain>
    </source>
</reference>